<organism evidence="2 3">
    <name type="scientific">Stylonychia lemnae</name>
    <name type="common">Ciliate</name>
    <dbReference type="NCBI Taxonomy" id="5949"/>
    <lineage>
        <taxon>Eukaryota</taxon>
        <taxon>Sar</taxon>
        <taxon>Alveolata</taxon>
        <taxon>Ciliophora</taxon>
        <taxon>Intramacronucleata</taxon>
        <taxon>Spirotrichea</taxon>
        <taxon>Stichotrichia</taxon>
        <taxon>Sporadotrichida</taxon>
        <taxon>Oxytrichidae</taxon>
        <taxon>Stylonychinae</taxon>
        <taxon>Stylonychia</taxon>
    </lineage>
</organism>
<dbReference type="InParanoid" id="A0A078AMW9"/>
<proteinExistence type="predicted"/>
<dbReference type="OrthoDB" id="2163268at2759"/>
<dbReference type="Gene3D" id="3.80.10.10">
    <property type="entry name" value="Ribonuclease Inhibitor"/>
    <property type="match status" value="2"/>
</dbReference>
<reference evidence="2 3" key="1">
    <citation type="submission" date="2014-06" db="EMBL/GenBank/DDBJ databases">
        <authorList>
            <person name="Swart Estienne"/>
        </authorList>
    </citation>
    <scope>NUCLEOTIDE SEQUENCE [LARGE SCALE GENOMIC DNA]</scope>
    <source>
        <strain evidence="2 3">130c</strain>
    </source>
</reference>
<keyword evidence="1" id="KW-0677">Repeat</keyword>
<accession>A0A078AMW9</accession>
<dbReference type="SUPFAM" id="SSF52047">
    <property type="entry name" value="RNI-like"/>
    <property type="match status" value="1"/>
</dbReference>
<evidence type="ECO:0000256" key="1">
    <source>
        <dbReference type="ARBA" id="ARBA00022737"/>
    </source>
</evidence>
<protein>
    <submittedName>
        <fullName evidence="2">Uncharacterized protein</fullName>
    </submittedName>
</protein>
<dbReference type="PANTHER" id="PTHR24111:SF0">
    <property type="entry name" value="LEUCINE-RICH REPEAT-CONTAINING PROTEIN"/>
    <property type="match status" value="1"/>
</dbReference>
<dbReference type="SMART" id="SM00368">
    <property type="entry name" value="LRR_RI"/>
    <property type="match status" value="3"/>
</dbReference>
<keyword evidence="3" id="KW-1185">Reference proteome</keyword>
<dbReference type="EMBL" id="CCKQ01011903">
    <property type="protein sequence ID" value="CDW83504.1"/>
    <property type="molecule type" value="Genomic_DNA"/>
</dbReference>
<name>A0A078AMW9_STYLE</name>
<dbReference type="Proteomes" id="UP000039865">
    <property type="component" value="Unassembled WGS sequence"/>
</dbReference>
<dbReference type="AlphaFoldDB" id="A0A078AMW9"/>
<dbReference type="InterPro" id="IPR052201">
    <property type="entry name" value="LRR-containing_regulator"/>
</dbReference>
<dbReference type="InterPro" id="IPR032675">
    <property type="entry name" value="LRR_dom_sf"/>
</dbReference>
<evidence type="ECO:0000313" key="3">
    <source>
        <dbReference type="Proteomes" id="UP000039865"/>
    </source>
</evidence>
<sequence length="839" mass="97390">MQYLTSGFIKLPIELTKSGVYALSQHEQSQIRDKFFVLQVTDVHSEGSKKSAKKNLKKHYQGVTIEVSDGIGTASAVIHKDIFDEMVLNNQVPQRHSIIIFRGDIFRQRCDDGKTGFIFNEMPRLIINEVSERIIGEPVPLYKALQQNKYDDIQNKYSQDYFKIPYHSQFVERYITKVNPPTSNREYTLQLVDRISDLKPKDYKNKQLFPKIPDTKITFKILSYTFYLHKAKTLMRRISRMGYNMGNCADDNTAQFHMLVKKIVPVPISSNQTLVINSYDFEKHYIIRDKMTNLSSDHQDVYSIRTLSQISNLSSSLKNLKILHHPHLFSGAIPKEQIQELRNILQKDQLEELSFDMRLDNPEYSSVFQLLKQQTRLKKLILNASVKPEILDVLNKYIGKDSHFKHLSVQFQAGDSNFEVKFHKYLKNLKSLQLMNIGDKNFTESMFDMACIKKLKELSLSFIAELSLPSFSEALSKFVQLQTLSISQIPYQKIKQQVFLDFISKGAINLRNLTLDSINFTDEQFKHILAAIQQSKSIRNLKLASIHMDNDDKLGFLTGFIGCNKTTLHSITLTENYLQNLSILDLMHFNQNLKEISIFAQTYFRNSSTLNEAQFMELKPNKNVERFVLGLGVIKTIKPLLLALNTFTNLRELKIQNIELNNLHFKVIDNYLIQNPDLQKLTLMDVKMGYDQFIILEGTIRNSKKLRKLNLSCNQLRNQACTEVANIMMSNNSIQSLNLDNNDIREPGLVAILKVLESNKTLVKLRMENNKFLISRQLLGVIGNLFVFQNRTLQYMILTYHGQAMLKKEQDNENQFDKDMINRFTQEMYYKTNLKLFTI</sequence>
<gene>
    <name evidence="2" type="primary">Contig6345.g6798</name>
    <name evidence="2" type="ORF">STYLEM_12552</name>
</gene>
<evidence type="ECO:0000313" key="2">
    <source>
        <dbReference type="EMBL" id="CDW83504.1"/>
    </source>
</evidence>
<dbReference type="PANTHER" id="PTHR24111">
    <property type="entry name" value="LEUCINE-RICH REPEAT-CONTAINING PROTEIN 34"/>
    <property type="match status" value="1"/>
</dbReference>